<dbReference type="NCBIfam" id="NF007141">
    <property type="entry name" value="PRK09585.1-5"/>
    <property type="match status" value="1"/>
</dbReference>
<sequence length="372" mass="38818">MTLSRAIGLMSGTSMDGVDVALLDTDGEARLVFGPTGFFAYSEADRDLLRAALAEATDLADREARPGAVGAAERLITERHAQAVESFLRDEKLDPAAVDIIGFHGQTVLHRPERRLTVQIGDAKALAERLGVDVAFDFRADDVAAGGEGAPLVPAYHRALVAASGIAGPAAVINIGGVANVTFVDGAAEPVAFDTGPGNALIDDLMLARTGQPVDRDGATAAKGRVDEAVLQSLLLHPYFQKTYPKSLDRNDFSLHLTDKLSVEDAAATLTAFTAASLALAFGQRPSAPARAIICGGGAHNPTLMSELARRLPCPVATAAEVGWMGDAIEAQAFAFLAVRVLNGLPLTFPGTTGVSAPTKGGRIVRSDRTMR</sequence>
<dbReference type="GO" id="GO:0006040">
    <property type="term" value="P:amino sugar metabolic process"/>
    <property type="evidence" value="ECO:0007669"/>
    <property type="project" value="InterPro"/>
</dbReference>
<dbReference type="GO" id="GO:0016773">
    <property type="term" value="F:phosphotransferase activity, alcohol group as acceptor"/>
    <property type="evidence" value="ECO:0007669"/>
    <property type="project" value="UniProtKB-UniRule"/>
</dbReference>
<keyword evidence="2" id="KW-0067">ATP-binding</keyword>
<dbReference type="AlphaFoldDB" id="A0A549SRF7"/>
<dbReference type="InterPro" id="IPR005338">
    <property type="entry name" value="Anhydro_N_Ac-Mur_kinase"/>
</dbReference>
<dbReference type="EMBL" id="VJMF01000047">
    <property type="protein sequence ID" value="TRL32201.1"/>
    <property type="molecule type" value="Genomic_DNA"/>
</dbReference>
<comment type="pathway">
    <text evidence="2">Cell wall biogenesis; peptidoglycan recycling.</text>
</comment>
<dbReference type="UniPathway" id="UPA00544"/>
<dbReference type="Pfam" id="PF03702">
    <property type="entry name" value="AnmK"/>
    <property type="match status" value="1"/>
</dbReference>
<organism evidence="3 4">
    <name type="scientific">Methylosinus sporium</name>
    <dbReference type="NCBI Taxonomy" id="428"/>
    <lineage>
        <taxon>Bacteria</taxon>
        <taxon>Pseudomonadati</taxon>
        <taxon>Pseudomonadota</taxon>
        <taxon>Alphaproteobacteria</taxon>
        <taxon>Hyphomicrobiales</taxon>
        <taxon>Methylocystaceae</taxon>
        <taxon>Methylosinus</taxon>
    </lineage>
</organism>
<dbReference type="PANTHER" id="PTHR30605">
    <property type="entry name" value="ANHYDRO-N-ACETYLMURAMIC ACID KINASE"/>
    <property type="match status" value="1"/>
</dbReference>
<reference evidence="3 4" key="1">
    <citation type="submission" date="2019-07" db="EMBL/GenBank/DDBJ databases">
        <title>Ln-dependent methylotrophs.</title>
        <authorList>
            <person name="Tani A."/>
        </authorList>
    </citation>
    <scope>NUCLEOTIDE SEQUENCE [LARGE SCALE GENOMIC DNA]</scope>
    <source>
        <strain evidence="3 4">SM89A</strain>
    </source>
</reference>
<comment type="caution">
    <text evidence="3">The sequence shown here is derived from an EMBL/GenBank/DDBJ whole genome shotgun (WGS) entry which is preliminary data.</text>
</comment>
<dbReference type="HAMAP" id="MF_01270">
    <property type="entry name" value="AnhMurNAc_kinase"/>
    <property type="match status" value="1"/>
</dbReference>
<dbReference type="GO" id="GO:0005524">
    <property type="term" value="F:ATP binding"/>
    <property type="evidence" value="ECO:0007669"/>
    <property type="project" value="UniProtKB-UniRule"/>
</dbReference>
<evidence type="ECO:0000256" key="1">
    <source>
        <dbReference type="ARBA" id="ARBA00023277"/>
    </source>
</evidence>
<dbReference type="RefSeq" id="WP_142863299.1">
    <property type="nucleotide sequence ID" value="NZ_VJMF01000047.1"/>
</dbReference>
<comment type="catalytic activity">
    <reaction evidence="2">
        <text>1,6-anhydro-N-acetyl-beta-muramate + ATP + H2O = N-acetyl-D-muramate 6-phosphate + ADP + H(+)</text>
        <dbReference type="Rhea" id="RHEA:24952"/>
        <dbReference type="ChEBI" id="CHEBI:15377"/>
        <dbReference type="ChEBI" id="CHEBI:15378"/>
        <dbReference type="ChEBI" id="CHEBI:30616"/>
        <dbReference type="ChEBI" id="CHEBI:58690"/>
        <dbReference type="ChEBI" id="CHEBI:58722"/>
        <dbReference type="ChEBI" id="CHEBI:456216"/>
        <dbReference type="EC" id="2.7.1.170"/>
    </reaction>
</comment>
<dbReference type="InterPro" id="IPR043129">
    <property type="entry name" value="ATPase_NBD"/>
</dbReference>
<dbReference type="EC" id="2.7.1.170" evidence="2"/>
<comment type="function">
    <text evidence="2">Catalyzes the specific phosphorylation of 1,6-anhydro-N-acetylmuramic acid (anhMurNAc) with the simultaneous cleavage of the 1,6-anhydro ring, generating MurNAc-6-P. Is required for the utilization of anhMurNAc either imported from the medium or derived from its own cell wall murein, and thus plays a role in cell wall recycling.</text>
</comment>
<dbReference type="PANTHER" id="PTHR30605:SF0">
    <property type="entry name" value="ANHYDRO-N-ACETYLMURAMIC ACID KINASE"/>
    <property type="match status" value="1"/>
</dbReference>
<dbReference type="GO" id="GO:0097175">
    <property type="term" value="P:1,6-anhydro-N-acetyl-beta-muramic acid catabolic process"/>
    <property type="evidence" value="ECO:0007669"/>
    <property type="project" value="UniProtKB-UniRule"/>
</dbReference>
<feature type="binding site" evidence="2">
    <location>
        <begin position="12"/>
        <end position="19"/>
    </location>
    <ligand>
        <name>ATP</name>
        <dbReference type="ChEBI" id="CHEBI:30616"/>
    </ligand>
</feature>
<keyword evidence="2 3" id="KW-0418">Kinase</keyword>
<gene>
    <name evidence="2" type="primary">anmK</name>
    <name evidence="3" type="ORF">FM996_12550</name>
</gene>
<evidence type="ECO:0000313" key="4">
    <source>
        <dbReference type="Proteomes" id="UP000316781"/>
    </source>
</evidence>
<keyword evidence="1 2" id="KW-0119">Carbohydrate metabolism</keyword>
<dbReference type="Gene3D" id="3.30.420.40">
    <property type="match status" value="2"/>
</dbReference>
<protein>
    <recommendedName>
        <fullName evidence="2">Anhydro-N-acetylmuramic acid kinase</fullName>
        <ecNumber evidence="2">2.7.1.170</ecNumber>
    </recommendedName>
    <alternativeName>
        <fullName evidence="2">AnhMurNAc kinase</fullName>
    </alternativeName>
</protein>
<comment type="similarity">
    <text evidence="2">Belongs to the anhydro-N-acetylmuramic acid kinase family.</text>
</comment>
<keyword evidence="2 3" id="KW-0808">Transferase</keyword>
<dbReference type="GO" id="GO:0016301">
    <property type="term" value="F:kinase activity"/>
    <property type="evidence" value="ECO:0007669"/>
    <property type="project" value="UniProtKB-KW"/>
</dbReference>
<comment type="pathway">
    <text evidence="2">Amino-sugar metabolism; 1,6-anhydro-N-acetylmuramate degradation.</text>
</comment>
<evidence type="ECO:0000313" key="3">
    <source>
        <dbReference type="EMBL" id="TRL32201.1"/>
    </source>
</evidence>
<dbReference type="SUPFAM" id="SSF53067">
    <property type="entry name" value="Actin-like ATPase domain"/>
    <property type="match status" value="1"/>
</dbReference>
<dbReference type="Proteomes" id="UP000316781">
    <property type="component" value="Unassembled WGS sequence"/>
</dbReference>
<keyword evidence="2" id="KW-0547">Nucleotide-binding</keyword>
<proteinExistence type="inferred from homology"/>
<dbReference type="GO" id="GO:0009254">
    <property type="term" value="P:peptidoglycan turnover"/>
    <property type="evidence" value="ECO:0007669"/>
    <property type="project" value="UniProtKB-UniRule"/>
</dbReference>
<name>A0A549SRF7_METSR</name>
<accession>A0A549SRF7</accession>
<dbReference type="UniPathway" id="UPA00343"/>
<evidence type="ECO:0000256" key="2">
    <source>
        <dbReference type="HAMAP-Rule" id="MF_01270"/>
    </source>
</evidence>